<dbReference type="EC" id="2.1.1.63" evidence="3"/>
<gene>
    <name evidence="11" type="ordered locus">CFPG_622</name>
</gene>
<dbReference type="RefSeq" id="WP_012573645.1">
    <property type="nucleotide sequence ID" value="NC_011565.1"/>
</dbReference>
<evidence type="ECO:0000256" key="4">
    <source>
        <dbReference type="ARBA" id="ARBA00022603"/>
    </source>
</evidence>
<dbReference type="InterPro" id="IPR036388">
    <property type="entry name" value="WH-like_DNA-bd_sf"/>
</dbReference>
<keyword evidence="7" id="KW-0234">DNA repair</keyword>
<dbReference type="InterPro" id="IPR036217">
    <property type="entry name" value="MethylDNA_cys_MeTrfase_DNAb"/>
</dbReference>
<dbReference type="PROSITE" id="PS00374">
    <property type="entry name" value="MGMT"/>
    <property type="match status" value="1"/>
</dbReference>
<dbReference type="Pfam" id="PF02870">
    <property type="entry name" value="Methyltransf_1N"/>
    <property type="match status" value="1"/>
</dbReference>
<dbReference type="HOGENOM" id="CLU_000445_52_2_10"/>
<keyword evidence="5" id="KW-0808">Transferase</keyword>
<comment type="catalytic activity">
    <reaction evidence="8">
        <text>a 6-O-methyl-2'-deoxyguanosine in DNA + L-cysteinyl-[protein] = S-methyl-L-cysteinyl-[protein] + a 2'-deoxyguanosine in DNA</text>
        <dbReference type="Rhea" id="RHEA:24000"/>
        <dbReference type="Rhea" id="RHEA-COMP:10131"/>
        <dbReference type="Rhea" id="RHEA-COMP:10132"/>
        <dbReference type="Rhea" id="RHEA-COMP:11367"/>
        <dbReference type="Rhea" id="RHEA-COMP:11368"/>
        <dbReference type="ChEBI" id="CHEBI:29950"/>
        <dbReference type="ChEBI" id="CHEBI:82612"/>
        <dbReference type="ChEBI" id="CHEBI:85445"/>
        <dbReference type="ChEBI" id="CHEBI:85448"/>
        <dbReference type="EC" id="2.1.1.63"/>
    </reaction>
</comment>
<dbReference type="NCBIfam" id="TIGR00589">
    <property type="entry name" value="ogt"/>
    <property type="match status" value="1"/>
</dbReference>
<dbReference type="EMBL" id="AP010656">
    <property type="protein sequence ID" value="BAG83885.1"/>
    <property type="molecule type" value="Genomic_DNA"/>
</dbReference>
<accession>B6YRR3</accession>
<dbReference type="SUPFAM" id="SSF46767">
    <property type="entry name" value="Methylated DNA-protein cysteine methyltransferase, C-terminal domain"/>
    <property type="match status" value="1"/>
</dbReference>
<evidence type="ECO:0000259" key="9">
    <source>
        <dbReference type="Pfam" id="PF01035"/>
    </source>
</evidence>
<dbReference type="Gene3D" id="1.10.10.10">
    <property type="entry name" value="Winged helix-like DNA-binding domain superfamily/Winged helix DNA-binding domain"/>
    <property type="match status" value="1"/>
</dbReference>
<evidence type="ECO:0000256" key="7">
    <source>
        <dbReference type="ARBA" id="ARBA00023204"/>
    </source>
</evidence>
<evidence type="ECO:0000256" key="3">
    <source>
        <dbReference type="ARBA" id="ARBA00011918"/>
    </source>
</evidence>
<sequence length="153" mass="17545">METIYRYLSPIGCLEIKAEEKILTRLYLCKKNALSDNFISNHPIIQQTCIQLNEYFAKKRQSFELPLDIIKGTVFQKKVWEELQLIPYGKTISYLQLAQAIHCPNAYRAAGTATSKNPIIIIIPCHRVINTNGRLGGYTYGVKIKKQLLDLEQ</sequence>
<dbReference type="OrthoDB" id="9802228at2"/>
<dbReference type="InterPro" id="IPR008332">
    <property type="entry name" value="MethylG_MeTrfase_N"/>
</dbReference>
<keyword evidence="4" id="KW-0489">Methyltransferase</keyword>
<dbReference type="GO" id="GO:0003908">
    <property type="term" value="F:methylated-DNA-[protein]-cysteine S-methyltransferase activity"/>
    <property type="evidence" value="ECO:0007669"/>
    <property type="project" value="UniProtKB-EC"/>
</dbReference>
<dbReference type="Pfam" id="PF01035">
    <property type="entry name" value="DNA_binding_1"/>
    <property type="match status" value="1"/>
</dbReference>
<name>B6YRR3_AZOPC</name>
<evidence type="ECO:0000256" key="5">
    <source>
        <dbReference type="ARBA" id="ARBA00022679"/>
    </source>
</evidence>
<dbReference type="KEGG" id="aps:CFPG_622"/>
<protein>
    <recommendedName>
        <fullName evidence="3">methylated-DNA--[protein]-cysteine S-methyltransferase</fullName>
        <ecNumber evidence="3">2.1.1.63</ecNumber>
    </recommendedName>
</protein>
<dbReference type="GO" id="GO:0006281">
    <property type="term" value="P:DNA repair"/>
    <property type="evidence" value="ECO:0007669"/>
    <property type="project" value="UniProtKB-KW"/>
</dbReference>
<dbReference type="FunFam" id="1.10.10.10:FF:000214">
    <property type="entry name" value="Methylated-DNA--protein-cysteine methyltransferase"/>
    <property type="match status" value="1"/>
</dbReference>
<keyword evidence="12" id="KW-1185">Reference proteome</keyword>
<dbReference type="InterPro" id="IPR036631">
    <property type="entry name" value="MGMT_N_sf"/>
</dbReference>
<dbReference type="Proteomes" id="UP000000723">
    <property type="component" value="Chromosome"/>
</dbReference>
<dbReference type="AlphaFoldDB" id="B6YRR3"/>
<dbReference type="InterPro" id="IPR014048">
    <property type="entry name" value="MethylDNA_cys_MeTrfase_DNA-bd"/>
</dbReference>
<dbReference type="InterPro" id="IPR001497">
    <property type="entry name" value="MethylDNA_cys_MeTrfase_AS"/>
</dbReference>
<evidence type="ECO:0000259" key="10">
    <source>
        <dbReference type="Pfam" id="PF02870"/>
    </source>
</evidence>
<evidence type="ECO:0000256" key="8">
    <source>
        <dbReference type="ARBA" id="ARBA00049348"/>
    </source>
</evidence>
<dbReference type="GO" id="GO:0032259">
    <property type="term" value="P:methylation"/>
    <property type="evidence" value="ECO:0007669"/>
    <property type="project" value="UniProtKB-KW"/>
</dbReference>
<dbReference type="STRING" id="511995.CFPG_622"/>
<reference evidence="12" key="1">
    <citation type="journal article" date="2008" name="Science">
        <title>Genome of an endosymbiont coupling N2 fixation to cellulolysis within RT protist cells in termite gut.</title>
        <authorList>
            <person name="Hongoh Y."/>
            <person name="Sharma V.K."/>
            <person name="Prakash T."/>
            <person name="Noda S."/>
            <person name="Toh H."/>
            <person name="Taylor T.D."/>
            <person name="Kudo T."/>
            <person name="Sakaki Y."/>
            <person name="Toyoda A."/>
            <person name="Hattori M."/>
            <person name="Ohkuma M."/>
        </authorList>
    </citation>
    <scope>NUCLEOTIDE SEQUENCE [LARGE SCALE GENOMIC DNA]</scope>
</reference>
<comment type="similarity">
    <text evidence="2">Belongs to the MGMT family.</text>
</comment>
<proteinExistence type="inferred from homology"/>
<evidence type="ECO:0000256" key="2">
    <source>
        <dbReference type="ARBA" id="ARBA00008711"/>
    </source>
</evidence>
<dbReference type="PANTHER" id="PTHR10815:SF13">
    <property type="entry name" value="METHYLATED-DNA--PROTEIN-CYSTEINE METHYLTRANSFERASE"/>
    <property type="match status" value="1"/>
</dbReference>
<evidence type="ECO:0000313" key="12">
    <source>
        <dbReference type="Proteomes" id="UP000000723"/>
    </source>
</evidence>
<dbReference type="SUPFAM" id="SSF53155">
    <property type="entry name" value="Methylated DNA-protein cysteine methyltransferase domain"/>
    <property type="match status" value="1"/>
</dbReference>
<dbReference type="eggNOG" id="COG0350">
    <property type="taxonomic scope" value="Bacteria"/>
</dbReference>
<dbReference type="Gene3D" id="3.30.160.70">
    <property type="entry name" value="Methylated DNA-protein cysteine methyltransferase domain"/>
    <property type="match status" value="1"/>
</dbReference>
<evidence type="ECO:0000256" key="1">
    <source>
        <dbReference type="ARBA" id="ARBA00001286"/>
    </source>
</evidence>
<comment type="catalytic activity">
    <reaction evidence="1">
        <text>a 4-O-methyl-thymidine in DNA + L-cysteinyl-[protein] = a thymidine in DNA + S-methyl-L-cysteinyl-[protein]</text>
        <dbReference type="Rhea" id="RHEA:53428"/>
        <dbReference type="Rhea" id="RHEA-COMP:10131"/>
        <dbReference type="Rhea" id="RHEA-COMP:10132"/>
        <dbReference type="Rhea" id="RHEA-COMP:13555"/>
        <dbReference type="Rhea" id="RHEA-COMP:13556"/>
        <dbReference type="ChEBI" id="CHEBI:29950"/>
        <dbReference type="ChEBI" id="CHEBI:82612"/>
        <dbReference type="ChEBI" id="CHEBI:137386"/>
        <dbReference type="ChEBI" id="CHEBI:137387"/>
        <dbReference type="EC" id="2.1.1.63"/>
    </reaction>
</comment>
<feature type="domain" description="Methylguanine DNA methyltransferase ribonuclease-like" evidence="10">
    <location>
        <begin position="7"/>
        <end position="69"/>
    </location>
</feature>
<organism evidence="11 12">
    <name type="scientific">Azobacteroides pseudotrichonymphae genomovar. CFP2</name>
    <dbReference type="NCBI Taxonomy" id="511995"/>
    <lineage>
        <taxon>Bacteria</taxon>
        <taxon>Pseudomonadati</taxon>
        <taxon>Bacteroidota</taxon>
        <taxon>Bacteroidia</taxon>
        <taxon>Bacteroidales</taxon>
        <taxon>Candidatus Azobacteroides</taxon>
    </lineage>
</organism>
<keyword evidence="6" id="KW-0227">DNA damage</keyword>
<evidence type="ECO:0000313" key="11">
    <source>
        <dbReference type="EMBL" id="BAG83885.1"/>
    </source>
</evidence>
<dbReference type="PANTHER" id="PTHR10815">
    <property type="entry name" value="METHYLATED-DNA--PROTEIN-CYSTEINE METHYLTRANSFERASE"/>
    <property type="match status" value="1"/>
</dbReference>
<evidence type="ECO:0000256" key="6">
    <source>
        <dbReference type="ARBA" id="ARBA00022763"/>
    </source>
</evidence>
<feature type="domain" description="Methylated-DNA-[protein]-cysteine S-methyltransferase DNA binding" evidence="9">
    <location>
        <begin position="75"/>
        <end position="153"/>
    </location>
</feature>
<dbReference type="CDD" id="cd06445">
    <property type="entry name" value="ATase"/>
    <property type="match status" value="1"/>
</dbReference>